<accession>A0A317G337</accession>
<evidence type="ECO:0000313" key="3">
    <source>
        <dbReference type="Proteomes" id="UP000245488"/>
    </source>
</evidence>
<organism evidence="2 3">
    <name type="scientific">Butyrivibrio fibrisolvens</name>
    <dbReference type="NCBI Taxonomy" id="831"/>
    <lineage>
        <taxon>Bacteria</taxon>
        <taxon>Bacillati</taxon>
        <taxon>Bacillota</taxon>
        <taxon>Clostridia</taxon>
        <taxon>Lachnospirales</taxon>
        <taxon>Lachnospiraceae</taxon>
        <taxon>Butyrivibrio</taxon>
    </lineage>
</organism>
<dbReference type="Proteomes" id="UP000245488">
    <property type="component" value="Chromosome"/>
</dbReference>
<name>A0A317G337_BUTFI</name>
<comment type="caution">
    <text evidence="2">The sequence shown here is derived from an EMBL/GenBank/DDBJ whole genome shotgun (WGS) entry which is preliminary data.</text>
</comment>
<keyword evidence="1" id="KW-0472">Membrane</keyword>
<keyword evidence="1" id="KW-0812">Transmembrane</keyword>
<sequence>MIMYYAIFCKIYYFFIILYIVGIFASIYFLLNKSYWDKFDFLRDDRLLRILYKSIIPILVIGYTWFVAIPIIRDKTVIDSGEYCVQEGIVSQAVTDGGLLGLFKTIIVTIDKTDYEFSVAYAEEGITKGDIVNITYLPHSKYAVIEKP</sequence>
<feature type="transmembrane region" description="Helical" evidence="1">
    <location>
        <begin position="12"/>
        <end position="31"/>
    </location>
</feature>
<evidence type="ECO:0000256" key="1">
    <source>
        <dbReference type="SAM" id="Phobius"/>
    </source>
</evidence>
<keyword evidence="1" id="KW-1133">Transmembrane helix</keyword>
<dbReference type="EMBL" id="NXNG01000001">
    <property type="protein sequence ID" value="PWT27859.1"/>
    <property type="molecule type" value="Genomic_DNA"/>
</dbReference>
<feature type="transmembrane region" description="Helical" evidence="1">
    <location>
        <begin position="51"/>
        <end position="72"/>
    </location>
</feature>
<evidence type="ECO:0000313" key="2">
    <source>
        <dbReference type="EMBL" id="PWT27859.1"/>
    </source>
</evidence>
<proteinExistence type="predicted"/>
<keyword evidence="3" id="KW-1185">Reference proteome</keyword>
<protein>
    <submittedName>
        <fullName evidence="2">Uncharacterized protein</fullName>
    </submittedName>
</protein>
<gene>
    <name evidence="2" type="ORF">CPT75_12495</name>
</gene>
<reference evidence="2 3" key="1">
    <citation type="submission" date="2017-09" db="EMBL/GenBank/DDBJ databases">
        <title>High-quality draft genome sequence of Butyrivibrio fibrisolvens INBov1, isolated from cow rumen.</title>
        <authorList>
            <person name="Rodriguez Hernaez J."/>
            <person name="Rivarola M."/>
            <person name="Paniego N."/>
            <person name="Cravero S."/>
            <person name="Ceron Cucchi M."/>
            <person name="Martinez M.C."/>
        </authorList>
    </citation>
    <scope>NUCLEOTIDE SEQUENCE [LARGE SCALE GENOMIC DNA]</scope>
    <source>
        <strain evidence="2 3">INBov1</strain>
    </source>
</reference>
<dbReference type="AlphaFoldDB" id="A0A317G337"/>